<name>A0AAD7RAV8_9TELE</name>
<keyword evidence="9" id="KW-0804">Transcription</keyword>
<evidence type="ECO:0000256" key="4">
    <source>
        <dbReference type="ARBA" id="ARBA00022723"/>
    </source>
</evidence>
<dbReference type="PANTHER" id="PTHR45888">
    <property type="entry name" value="HL01030P-RELATED"/>
    <property type="match status" value="1"/>
</dbReference>
<keyword evidence="10" id="KW-0539">Nucleus</keyword>
<keyword evidence="5" id="KW-0677">Repeat</keyword>
<protein>
    <recommendedName>
        <fullName evidence="12">DPF1-3 N-terminal domain-containing protein</fullName>
    </recommendedName>
</protein>
<comment type="caution">
    <text evidence="13">The sequence shown here is derived from an EMBL/GenBank/DDBJ whole genome shotgun (WGS) entry which is preliminary data.</text>
</comment>
<sequence>MEQCHSYTTRLCAERSMRMPFLDSQTGVAQSNCYIWMEKRHRGPGASLTQVGLKEALGSADSSSLEPLRGPEDEPGLAELPGGGLNAPTRIRKARGRAAAWRGR</sequence>
<dbReference type="Proteomes" id="UP001221898">
    <property type="component" value="Unassembled WGS sequence"/>
</dbReference>
<dbReference type="GO" id="GO:0007399">
    <property type="term" value="P:nervous system development"/>
    <property type="evidence" value="ECO:0007669"/>
    <property type="project" value="TreeGrafter"/>
</dbReference>
<keyword evidence="8" id="KW-0805">Transcription regulation</keyword>
<accession>A0AAD7RAV8</accession>
<feature type="region of interest" description="Disordered" evidence="11">
    <location>
        <begin position="57"/>
        <end position="104"/>
    </location>
</feature>
<dbReference type="GO" id="GO:0071565">
    <property type="term" value="C:nBAF complex"/>
    <property type="evidence" value="ECO:0007669"/>
    <property type="project" value="TreeGrafter"/>
</dbReference>
<organism evidence="13 14">
    <name type="scientific">Aldrovandia affinis</name>
    <dbReference type="NCBI Taxonomy" id="143900"/>
    <lineage>
        <taxon>Eukaryota</taxon>
        <taxon>Metazoa</taxon>
        <taxon>Chordata</taxon>
        <taxon>Craniata</taxon>
        <taxon>Vertebrata</taxon>
        <taxon>Euteleostomi</taxon>
        <taxon>Actinopterygii</taxon>
        <taxon>Neopterygii</taxon>
        <taxon>Teleostei</taxon>
        <taxon>Notacanthiformes</taxon>
        <taxon>Halosauridae</taxon>
        <taxon>Aldrovandia</taxon>
    </lineage>
</organism>
<dbReference type="GO" id="GO:0008270">
    <property type="term" value="F:zinc ion binding"/>
    <property type="evidence" value="ECO:0007669"/>
    <property type="project" value="UniProtKB-KW"/>
</dbReference>
<comment type="subcellular location">
    <subcellularLocation>
        <location evidence="2">Cytoplasm</location>
    </subcellularLocation>
    <subcellularLocation>
        <location evidence="1">Nucleus</location>
    </subcellularLocation>
</comment>
<dbReference type="Pfam" id="PF14051">
    <property type="entry name" value="DPF1-3_N"/>
    <property type="match status" value="1"/>
</dbReference>
<feature type="domain" description="DPF1-3 N-terminal" evidence="12">
    <location>
        <begin position="1"/>
        <end position="51"/>
    </location>
</feature>
<evidence type="ECO:0000256" key="5">
    <source>
        <dbReference type="ARBA" id="ARBA00022737"/>
    </source>
</evidence>
<evidence type="ECO:0000256" key="6">
    <source>
        <dbReference type="ARBA" id="ARBA00022771"/>
    </source>
</evidence>
<proteinExistence type="predicted"/>
<reference evidence="13" key="1">
    <citation type="journal article" date="2023" name="Science">
        <title>Genome structures resolve the early diversification of teleost fishes.</title>
        <authorList>
            <person name="Parey E."/>
            <person name="Louis A."/>
            <person name="Montfort J."/>
            <person name="Bouchez O."/>
            <person name="Roques C."/>
            <person name="Iampietro C."/>
            <person name="Lluch J."/>
            <person name="Castinel A."/>
            <person name="Donnadieu C."/>
            <person name="Desvignes T."/>
            <person name="Floi Bucao C."/>
            <person name="Jouanno E."/>
            <person name="Wen M."/>
            <person name="Mejri S."/>
            <person name="Dirks R."/>
            <person name="Jansen H."/>
            <person name="Henkel C."/>
            <person name="Chen W.J."/>
            <person name="Zahm M."/>
            <person name="Cabau C."/>
            <person name="Klopp C."/>
            <person name="Thompson A.W."/>
            <person name="Robinson-Rechavi M."/>
            <person name="Braasch I."/>
            <person name="Lecointre G."/>
            <person name="Bobe J."/>
            <person name="Postlethwait J.H."/>
            <person name="Berthelot C."/>
            <person name="Roest Crollius H."/>
            <person name="Guiguen Y."/>
        </authorList>
    </citation>
    <scope>NUCLEOTIDE SEQUENCE</scope>
    <source>
        <strain evidence="13">NC1722</strain>
    </source>
</reference>
<evidence type="ECO:0000256" key="10">
    <source>
        <dbReference type="ARBA" id="ARBA00023242"/>
    </source>
</evidence>
<dbReference type="InterPro" id="IPR025750">
    <property type="entry name" value="DPF1-3_N"/>
</dbReference>
<evidence type="ECO:0000256" key="8">
    <source>
        <dbReference type="ARBA" id="ARBA00023015"/>
    </source>
</evidence>
<keyword evidence="7" id="KW-0862">Zinc</keyword>
<keyword evidence="6" id="KW-0863">Zinc-finger</keyword>
<dbReference type="AlphaFoldDB" id="A0AAD7RAV8"/>
<keyword evidence="3" id="KW-0963">Cytoplasm</keyword>
<evidence type="ECO:0000313" key="14">
    <source>
        <dbReference type="Proteomes" id="UP001221898"/>
    </source>
</evidence>
<dbReference type="EMBL" id="JAINUG010000379">
    <property type="protein sequence ID" value="KAJ8372955.1"/>
    <property type="molecule type" value="Genomic_DNA"/>
</dbReference>
<gene>
    <name evidence="13" type="ORF">AAFF_G00272790</name>
</gene>
<dbReference type="PANTHER" id="PTHR45888:SF7">
    <property type="entry name" value="ZINC FINGER PROTEIN UBI-D4"/>
    <property type="match status" value="1"/>
</dbReference>
<keyword evidence="14" id="KW-1185">Reference proteome</keyword>
<dbReference type="GO" id="GO:0005737">
    <property type="term" value="C:cytoplasm"/>
    <property type="evidence" value="ECO:0007669"/>
    <property type="project" value="UniProtKB-SubCell"/>
</dbReference>
<evidence type="ECO:0000256" key="9">
    <source>
        <dbReference type="ARBA" id="ARBA00023163"/>
    </source>
</evidence>
<evidence type="ECO:0000259" key="12">
    <source>
        <dbReference type="Pfam" id="PF14051"/>
    </source>
</evidence>
<evidence type="ECO:0000256" key="7">
    <source>
        <dbReference type="ARBA" id="ARBA00022833"/>
    </source>
</evidence>
<evidence type="ECO:0000313" key="13">
    <source>
        <dbReference type="EMBL" id="KAJ8372955.1"/>
    </source>
</evidence>
<keyword evidence="4" id="KW-0479">Metal-binding</keyword>
<evidence type="ECO:0000256" key="1">
    <source>
        <dbReference type="ARBA" id="ARBA00004123"/>
    </source>
</evidence>
<evidence type="ECO:0000256" key="11">
    <source>
        <dbReference type="SAM" id="MobiDB-lite"/>
    </source>
</evidence>
<evidence type="ECO:0000256" key="3">
    <source>
        <dbReference type="ARBA" id="ARBA00022490"/>
    </source>
</evidence>
<evidence type="ECO:0000256" key="2">
    <source>
        <dbReference type="ARBA" id="ARBA00004496"/>
    </source>
</evidence>